<feature type="domain" description="RagB/SusD" evidence="7">
    <location>
        <begin position="364"/>
        <end position="496"/>
    </location>
</feature>
<keyword evidence="10" id="KW-1185">Reference proteome</keyword>
<dbReference type="Gene3D" id="1.25.40.390">
    <property type="match status" value="1"/>
</dbReference>
<keyword evidence="3" id="KW-0732">Signal</keyword>
<keyword evidence="4 6" id="KW-0472">Membrane</keyword>
<dbReference type="GO" id="GO:0009279">
    <property type="term" value="C:cell outer membrane"/>
    <property type="evidence" value="ECO:0007669"/>
    <property type="project" value="UniProtKB-SubCell"/>
</dbReference>
<feature type="domain" description="SusD-like N-terminal" evidence="8">
    <location>
        <begin position="100"/>
        <end position="230"/>
    </location>
</feature>
<protein>
    <submittedName>
        <fullName evidence="9">RagB/SusD family nutrient uptake outer membrane protein</fullName>
    </submittedName>
</protein>
<sequence>MMKNYIFPIITAGIMMIIFTGCEKFLSESPTKSTSEPIERIEQLVGLLDAPNYTENFRFTDLTSTDNYDLPLDLFEVYPSALTASSGLPHYVFGIEEVANRPSDMHWNNSYGEIYKANLILENVDQVSGDAALKAQIKAEAYFLRAYSNFMLATYYCLPYHSDHFDELGLPYKTSTSPEQSMARMSLKDTYNWIESDLAEALNTTKNKPTTTYRADNKATVNALLSRLYLYQEEWDKVIAAADQALDNTGIIKLKDYNTLGPGTPVIFDNPPYTIAYSEITDYAAPTYFNWNESFFIRVIYKHPSMLIASPSLLDMFDKTNDVRYKWFFLNEVRRYAPTYAKEVRSYTNAFGGWFMLAGVTIQEVMLNKAEALVRKSSPDVAGAMTLVNQLRTNRMQAHTGRTLTAENAEDALLKVLAERRREFPFSLRWGDIRRFAYTATTIDDIIVSRDFYEYENGVANKAVPKTYTLPLKSRRYAVPINQLEVNKTRGEFEQNTY</sequence>
<name>A0A5D4H297_9SPHI</name>
<organism evidence="9 10">
    <name type="scientific">Sphingobacterium phlebotomi</name>
    <dbReference type="NCBI Taxonomy" id="2605433"/>
    <lineage>
        <taxon>Bacteria</taxon>
        <taxon>Pseudomonadati</taxon>
        <taxon>Bacteroidota</taxon>
        <taxon>Sphingobacteriia</taxon>
        <taxon>Sphingobacteriales</taxon>
        <taxon>Sphingobacteriaceae</taxon>
        <taxon>Sphingobacterium</taxon>
    </lineage>
</organism>
<dbReference type="SUPFAM" id="SSF48452">
    <property type="entry name" value="TPR-like"/>
    <property type="match status" value="1"/>
</dbReference>
<evidence type="ECO:0000259" key="7">
    <source>
        <dbReference type="Pfam" id="PF07980"/>
    </source>
</evidence>
<evidence type="ECO:0000313" key="9">
    <source>
        <dbReference type="EMBL" id="TYR33625.1"/>
    </source>
</evidence>
<dbReference type="PROSITE" id="PS51257">
    <property type="entry name" value="PROKAR_LIPOPROTEIN"/>
    <property type="match status" value="1"/>
</dbReference>
<evidence type="ECO:0000256" key="6">
    <source>
        <dbReference type="SAM" id="Phobius"/>
    </source>
</evidence>
<keyword evidence="5" id="KW-0998">Cell outer membrane</keyword>
<proteinExistence type="inferred from homology"/>
<dbReference type="InterPro" id="IPR011990">
    <property type="entry name" value="TPR-like_helical_dom_sf"/>
</dbReference>
<gene>
    <name evidence="9" type="ORF">FXV77_17315</name>
</gene>
<dbReference type="EMBL" id="VTAV01000015">
    <property type="protein sequence ID" value="TYR33625.1"/>
    <property type="molecule type" value="Genomic_DNA"/>
</dbReference>
<evidence type="ECO:0000313" key="10">
    <source>
        <dbReference type="Proteomes" id="UP000322362"/>
    </source>
</evidence>
<keyword evidence="6" id="KW-1133">Transmembrane helix</keyword>
<dbReference type="Pfam" id="PF07980">
    <property type="entry name" value="SusD_RagB"/>
    <property type="match status" value="1"/>
</dbReference>
<evidence type="ECO:0000256" key="5">
    <source>
        <dbReference type="ARBA" id="ARBA00023237"/>
    </source>
</evidence>
<evidence type="ECO:0000259" key="8">
    <source>
        <dbReference type="Pfam" id="PF14322"/>
    </source>
</evidence>
<feature type="transmembrane region" description="Helical" evidence="6">
    <location>
        <begin position="6"/>
        <end position="26"/>
    </location>
</feature>
<dbReference type="Pfam" id="PF14322">
    <property type="entry name" value="SusD-like_3"/>
    <property type="match status" value="1"/>
</dbReference>
<evidence type="ECO:0000256" key="3">
    <source>
        <dbReference type="ARBA" id="ARBA00022729"/>
    </source>
</evidence>
<reference evidence="9 10" key="1">
    <citation type="submission" date="2019-08" db="EMBL/GenBank/DDBJ databases">
        <title>Phlebobacter frassis gen. nov. sp. nov., a new member of family Sphingobacteriaceae isolated from sand fly rearing media.</title>
        <authorList>
            <person name="Kakumanu M.L."/>
            <person name="Marayati B.F."/>
            <person name="Wada-Katsumata A."/>
            <person name="Wasserberg G."/>
            <person name="Schal C."/>
            <person name="Apperson C.S."/>
            <person name="Ponnusamy L."/>
        </authorList>
    </citation>
    <scope>NUCLEOTIDE SEQUENCE [LARGE SCALE GENOMIC DNA]</scope>
    <source>
        <strain evidence="9 10">SSI9</strain>
    </source>
</reference>
<dbReference type="InterPro" id="IPR033985">
    <property type="entry name" value="SusD-like_N"/>
</dbReference>
<dbReference type="AlphaFoldDB" id="A0A5D4H297"/>
<comment type="caution">
    <text evidence="9">The sequence shown here is derived from an EMBL/GenBank/DDBJ whole genome shotgun (WGS) entry which is preliminary data.</text>
</comment>
<dbReference type="Proteomes" id="UP000322362">
    <property type="component" value="Unassembled WGS sequence"/>
</dbReference>
<keyword evidence="6" id="KW-0812">Transmembrane</keyword>
<comment type="subcellular location">
    <subcellularLocation>
        <location evidence="1">Cell outer membrane</location>
    </subcellularLocation>
</comment>
<evidence type="ECO:0000256" key="4">
    <source>
        <dbReference type="ARBA" id="ARBA00023136"/>
    </source>
</evidence>
<evidence type="ECO:0000256" key="1">
    <source>
        <dbReference type="ARBA" id="ARBA00004442"/>
    </source>
</evidence>
<evidence type="ECO:0000256" key="2">
    <source>
        <dbReference type="ARBA" id="ARBA00006275"/>
    </source>
</evidence>
<dbReference type="InterPro" id="IPR012944">
    <property type="entry name" value="SusD_RagB_dom"/>
</dbReference>
<comment type="similarity">
    <text evidence="2">Belongs to the SusD family.</text>
</comment>
<accession>A0A5D4H297</accession>